<organism evidence="2 3">
    <name type="scientific">Amycolatopsis decaplanina DSM 44594</name>
    <dbReference type="NCBI Taxonomy" id="1284240"/>
    <lineage>
        <taxon>Bacteria</taxon>
        <taxon>Bacillati</taxon>
        <taxon>Actinomycetota</taxon>
        <taxon>Actinomycetes</taxon>
        <taxon>Pseudonocardiales</taxon>
        <taxon>Pseudonocardiaceae</taxon>
        <taxon>Amycolatopsis</taxon>
    </lineage>
</organism>
<dbReference type="Proteomes" id="UP000054226">
    <property type="component" value="Unassembled WGS sequence"/>
</dbReference>
<dbReference type="EMBL" id="AOHO01000078">
    <property type="protein sequence ID" value="EME51713.1"/>
    <property type="molecule type" value="Genomic_DNA"/>
</dbReference>
<evidence type="ECO:0000256" key="1">
    <source>
        <dbReference type="SAM" id="MobiDB-lite"/>
    </source>
</evidence>
<sequence length="1214" mass="132142">MFLGDSPVLIELDGRDVTLFPLKIGEGVVHASLPEIAPEITARSLSTMAMSAPGVATYGFHGYYRTGPLSAASVPRAARHPPVRRAWRAWPWLPTLNPLLLMVHSSPADQVCLMVDGLAQPVTDQALGSWLRVLPELRTSTRPLEDPLVLLTCSRGATRQQLADQVGRLVWFPHGDMTVNVQPLHPLSRAVGVTVQVGLHATSGSRSGRFMSAYPQGPAGDRVRWAYRSRFTSNPAGWLVERSAPPGYRAPARLRPYSFGGKRVRGLCYFDRRDRQSRSAALNAPMLGSTHVAWTPNDAYQPETPAWTGPATGAPRAAASPWHSRELGALPFGLDDVAVVVGYFAGGRFAVYDERRDVSCWETPRAFGLRLRKDLAATGWGPMPSRVLLLTDFDTLPAVARRQVARGLDGADLITVNVPSTLFLDEGQEGVPRARIALLPGNHATAAAPEWTSTTATGISMTQSVNSTDMALLLPDRTSPHIGTEAVIRAQGDSPAASGSRPPTAGDELGRVRMPVPVGLPVPAMARWAGGKAALVEEGPLGRSGPQVWFEILDGEGAGVVIYRVSSWGRIEIPGWTNPVPGVGWAKWGHDLVQASSGVVLRGHSGWVGRLAAAGLAGVRSRLAAQGVQRFTLSATPAGVFATPVEGGMVWQIPFYGRVRKAASRGELELGGPGRLPPAVPRLTEEKLSMLMVEVKGELRRLRKPGMARIVVAREDVRAAHGQLDPSLWRRQLSVQGAKIAQKWLTGHQDGVLLRGAGQSVEAEWAHPIQVDPFGSDLDEDEDEPMDIEEVELHDSEVLARRRGAEVILETQPFYQDDKDRFHATKQSALSASAGSLRAGVFGLPELVLWVMPHLPGEARDISLDDGRAAYRMVSEALAGIPGALGDPPDTALADVLRPQDGWEVTELGQAAWIGPSALGAGGAAAAIHFNVGVPVETGYLFRQYLQAQTSADSAWGLHTLDHRHDALRFANEVTAWYLSWRALGRISDRMDRARSFVGVADLSAQAVRSHVLSAYIHAAAIFTEPATMDPVKFHAADLIRREPKDLRRALPAQSQAFLRLFAGRIYQLMVAMVNFRVPDRVARARSQPISDPEERLQDSDDTMRLYWEAALTEKHDHRYVMRKCFKRMTVLDDFDVVDGIPLVVVEVRCYGASKYLSYTEMAQAQDRIADAARHAHVVAQRLREPTPNMLSHFEATLQELRAHEAGHGPTPIA</sequence>
<dbReference type="AlphaFoldDB" id="M2YSF3"/>
<evidence type="ECO:0000313" key="2">
    <source>
        <dbReference type="EMBL" id="EME51713.1"/>
    </source>
</evidence>
<feature type="region of interest" description="Disordered" evidence="1">
    <location>
        <begin position="490"/>
        <end position="511"/>
    </location>
</feature>
<keyword evidence="3" id="KW-1185">Reference proteome</keyword>
<gene>
    <name evidence="2" type="ORF">H074_36049</name>
</gene>
<proteinExistence type="predicted"/>
<reference evidence="2 3" key="1">
    <citation type="journal article" date="2013" name="Genome Announc.">
        <title>Draft Genome Sequence of Amycolatopsis decaplanina Strain DSM 44594T.</title>
        <authorList>
            <person name="Kaur N."/>
            <person name="Kumar S."/>
            <person name="Bala M."/>
            <person name="Raghava G.P."/>
            <person name="Mayilraj S."/>
        </authorList>
    </citation>
    <scope>NUCLEOTIDE SEQUENCE [LARGE SCALE GENOMIC DNA]</scope>
    <source>
        <strain evidence="2 3">DSM 44594</strain>
    </source>
</reference>
<comment type="caution">
    <text evidence="2">The sequence shown here is derived from an EMBL/GenBank/DDBJ whole genome shotgun (WGS) entry which is preliminary data.</text>
</comment>
<dbReference type="PATRIC" id="fig|1284240.4.peg.7361"/>
<accession>M2YSF3</accession>
<evidence type="ECO:0000313" key="3">
    <source>
        <dbReference type="Proteomes" id="UP000054226"/>
    </source>
</evidence>
<protein>
    <submittedName>
        <fullName evidence="2">Ovarian tumor otubain</fullName>
    </submittedName>
</protein>
<name>M2YSF3_9PSEU</name>